<keyword evidence="11" id="KW-1133">Transmembrane helix</keyword>
<comment type="caution">
    <text evidence="10">Lacks conserved residue(s) required for the propagation of feature annotation.</text>
</comment>
<comment type="function">
    <text evidence="10">Cell wall formation. Catalyzes the transfer of a GlcNAc subunit on undecaprenyl-pyrophosphoryl-MurNAc-pentapeptide (lipid intermediate I) to form undecaprenyl-pyrophosphoryl-MurNAc-(pentapeptide)GlcNAc (lipid intermediate II).</text>
</comment>
<dbReference type="GO" id="GO:0005975">
    <property type="term" value="P:carbohydrate metabolic process"/>
    <property type="evidence" value="ECO:0007669"/>
    <property type="project" value="InterPro"/>
</dbReference>
<comment type="subcellular location">
    <subcellularLocation>
        <location evidence="10">Cell membrane</location>
        <topology evidence="10">Peripheral membrane protein</topology>
        <orientation evidence="10">Cytoplasmic side</orientation>
    </subcellularLocation>
</comment>
<proteinExistence type="inferred from homology"/>
<name>A0A223EQR6_9BACI</name>
<dbReference type="Pfam" id="PF04101">
    <property type="entry name" value="Glyco_tran_28_C"/>
    <property type="match status" value="1"/>
</dbReference>
<dbReference type="GO" id="GO:0071555">
    <property type="term" value="P:cell wall organization"/>
    <property type="evidence" value="ECO:0007669"/>
    <property type="project" value="UniProtKB-KW"/>
</dbReference>
<evidence type="ECO:0000256" key="4">
    <source>
        <dbReference type="ARBA" id="ARBA00022679"/>
    </source>
</evidence>
<evidence type="ECO:0000256" key="11">
    <source>
        <dbReference type="SAM" id="Phobius"/>
    </source>
</evidence>
<dbReference type="GO" id="GO:0050511">
    <property type="term" value="F:undecaprenyldiphospho-muramoylpentapeptide beta-N-acetylglucosaminyltransferase activity"/>
    <property type="evidence" value="ECO:0007669"/>
    <property type="project" value="UniProtKB-UniRule"/>
</dbReference>
<feature type="domain" description="Glycosyltransferase family 28 N-terminal" evidence="12">
    <location>
        <begin position="5"/>
        <end position="143"/>
    </location>
</feature>
<dbReference type="GO" id="GO:0009252">
    <property type="term" value="P:peptidoglycan biosynthetic process"/>
    <property type="evidence" value="ECO:0007669"/>
    <property type="project" value="UniProtKB-UniRule"/>
</dbReference>
<evidence type="ECO:0000313" key="15">
    <source>
        <dbReference type="EMBL" id="ASS97618.1"/>
    </source>
</evidence>
<dbReference type="InterPro" id="IPR006009">
    <property type="entry name" value="GlcNAc_MurG"/>
</dbReference>
<keyword evidence="1 10" id="KW-1003">Cell membrane</keyword>
<feature type="binding site" evidence="10">
    <location>
        <begin position="12"/>
        <end position="14"/>
    </location>
    <ligand>
        <name>UDP-N-acetyl-alpha-D-glucosamine</name>
        <dbReference type="ChEBI" id="CHEBI:57705"/>
    </ligand>
</feature>
<evidence type="ECO:0000256" key="1">
    <source>
        <dbReference type="ARBA" id="ARBA00022475"/>
    </source>
</evidence>
<keyword evidence="6 10" id="KW-0573">Peptidoglycan synthesis</keyword>
<feature type="binding site" evidence="10">
    <location>
        <position position="166"/>
    </location>
    <ligand>
        <name>UDP-N-acetyl-alpha-D-glucosamine</name>
        <dbReference type="ChEBI" id="CHEBI:57705"/>
    </ligand>
</feature>
<dbReference type="EC" id="2.4.1.227" evidence="10"/>
<gene>
    <name evidence="10" type="primary">murG</name>
    <name evidence="14" type="ORF">BS1321_00085</name>
    <name evidence="15" type="ORF">BS1321_26680</name>
</gene>
<dbReference type="InterPro" id="IPR004276">
    <property type="entry name" value="GlycoTrans_28_N"/>
</dbReference>
<dbReference type="RefSeq" id="WP_063236031.1">
    <property type="nucleotide sequence ID" value="NZ_BCVO01000035.1"/>
</dbReference>
<comment type="pathway">
    <text evidence="10">Cell wall biogenesis; peptidoglycan biosynthesis.</text>
</comment>
<comment type="similarity">
    <text evidence="10">Belongs to the glycosyltransferase 28 family. MurG subfamily.</text>
</comment>
<dbReference type="GO" id="GO:0008360">
    <property type="term" value="P:regulation of cell shape"/>
    <property type="evidence" value="ECO:0007669"/>
    <property type="project" value="UniProtKB-KW"/>
</dbReference>
<evidence type="ECO:0000313" key="14">
    <source>
        <dbReference type="EMBL" id="ASS97174.1"/>
    </source>
</evidence>
<evidence type="ECO:0000256" key="7">
    <source>
        <dbReference type="ARBA" id="ARBA00023136"/>
    </source>
</evidence>
<organism evidence="15 16">
    <name type="scientific">Peribacillus simplex NBRC 15720 = DSM 1321</name>
    <dbReference type="NCBI Taxonomy" id="1349754"/>
    <lineage>
        <taxon>Bacteria</taxon>
        <taxon>Bacillati</taxon>
        <taxon>Bacillota</taxon>
        <taxon>Bacilli</taxon>
        <taxon>Bacillales</taxon>
        <taxon>Bacillaceae</taxon>
        <taxon>Peribacillus</taxon>
    </lineage>
</organism>
<dbReference type="EMBL" id="CP017704">
    <property type="protein sequence ID" value="ASS97174.1"/>
    <property type="molecule type" value="Genomic_DNA"/>
</dbReference>
<dbReference type="OrthoDB" id="9808936at2"/>
<evidence type="ECO:0000259" key="12">
    <source>
        <dbReference type="Pfam" id="PF03033"/>
    </source>
</evidence>
<dbReference type="AlphaFoldDB" id="A0A223EQR6"/>
<dbReference type="Proteomes" id="UP000214618">
    <property type="component" value="Chromosome"/>
</dbReference>
<keyword evidence="11" id="KW-0812">Transmembrane</keyword>
<evidence type="ECO:0000256" key="5">
    <source>
        <dbReference type="ARBA" id="ARBA00022960"/>
    </source>
</evidence>
<feature type="domain" description="Glycosyl transferase family 28 C-terminal" evidence="13">
    <location>
        <begin position="189"/>
        <end position="341"/>
    </location>
</feature>
<evidence type="ECO:0000256" key="6">
    <source>
        <dbReference type="ARBA" id="ARBA00022984"/>
    </source>
</evidence>
<keyword evidence="4 10" id="KW-0808">Transferase</keyword>
<accession>A0A223EQR6</accession>
<sequence>MKKSIVFTGGGSAGHVMVNLVLIPKFIQAGWDVHYIGSENGIEKQLMTSIPSVQYYSVSTGKLRRYFDWNNVKDPFKVIKGIFQSYRLFRKVKANVVFSAGGFVAVPVVLGGWLNKVPIVIREPDRTLGLANKLSLPFATKVCTTFPDTGQDLKTNKTIHIGGIIRDELKKGHYTGGQSYCGFTEEKPVLLVMGGSQGAQRINETVRSCLDKLLTDFQIVHICGKEKVDPSIQVRGYQQFEYINEELSDIMAMTDFVVSRAGSTAIFELLSLQKPMLLIPLSNGASRGEQVLNAQSFQNAGYAEVLLQENLNNDTFIDAIYMLYQNREKYIGNMKKNKDNQAIDKLIDLIKKVADRSFWLRKFL</sequence>
<dbReference type="Gene3D" id="3.40.50.2000">
    <property type="entry name" value="Glycogen Phosphorylase B"/>
    <property type="match status" value="2"/>
</dbReference>
<evidence type="ECO:0000256" key="3">
    <source>
        <dbReference type="ARBA" id="ARBA00022676"/>
    </source>
</evidence>
<protein>
    <recommendedName>
        <fullName evidence="10">UDP-N-acetylglucosamine--N-acetylmuramyl-(pentapeptide) pyrophosphoryl-undecaprenol N-acetylglucosamine transferase</fullName>
        <ecNumber evidence="10">2.4.1.227</ecNumber>
    </recommendedName>
    <alternativeName>
        <fullName evidence="10">Undecaprenyl-PP-MurNAc-pentapeptide-UDPGlcNAc GlcNAc transferase</fullName>
    </alternativeName>
</protein>
<dbReference type="NCBIfam" id="NF009102">
    <property type="entry name" value="PRK12446.1"/>
    <property type="match status" value="1"/>
</dbReference>
<keyword evidence="8 10" id="KW-0131">Cell cycle</keyword>
<keyword evidence="7 10" id="KW-0472">Membrane</keyword>
<dbReference type="Pfam" id="PF03033">
    <property type="entry name" value="Glyco_transf_28"/>
    <property type="match status" value="1"/>
</dbReference>
<feature type="binding site" evidence="10">
    <location>
        <position position="290"/>
    </location>
    <ligand>
        <name>UDP-N-acetyl-alpha-D-glucosamine</name>
        <dbReference type="ChEBI" id="CHEBI:57705"/>
    </ligand>
</feature>
<dbReference type="GeneID" id="56476385"/>
<dbReference type="CDD" id="cd03785">
    <property type="entry name" value="GT28_MurG"/>
    <property type="match status" value="1"/>
</dbReference>
<keyword evidence="5 10" id="KW-0133">Cell shape</keyword>
<comment type="catalytic activity">
    <reaction evidence="10">
        <text>di-trans,octa-cis-undecaprenyl diphospho-N-acetyl-alpha-D-muramoyl-L-alanyl-D-glutamyl-meso-2,6-diaminopimeloyl-D-alanyl-D-alanine + UDP-N-acetyl-alpha-D-glucosamine = di-trans,octa-cis-undecaprenyl diphospho-[N-acetyl-alpha-D-glucosaminyl-(1-&gt;4)]-N-acetyl-alpha-D-muramoyl-L-alanyl-D-glutamyl-meso-2,6-diaminopimeloyl-D-alanyl-D-alanine + UDP + H(+)</text>
        <dbReference type="Rhea" id="RHEA:31227"/>
        <dbReference type="ChEBI" id="CHEBI:15378"/>
        <dbReference type="ChEBI" id="CHEBI:57705"/>
        <dbReference type="ChEBI" id="CHEBI:58223"/>
        <dbReference type="ChEBI" id="CHEBI:61387"/>
        <dbReference type="ChEBI" id="CHEBI:61388"/>
        <dbReference type="EC" id="2.4.1.227"/>
    </reaction>
</comment>
<dbReference type="SUPFAM" id="SSF53756">
    <property type="entry name" value="UDP-Glycosyltransferase/glycogen phosphorylase"/>
    <property type="match status" value="1"/>
</dbReference>
<dbReference type="GO" id="GO:0005886">
    <property type="term" value="C:plasma membrane"/>
    <property type="evidence" value="ECO:0007669"/>
    <property type="project" value="UniProtKB-SubCell"/>
</dbReference>
<evidence type="ECO:0000313" key="16">
    <source>
        <dbReference type="Proteomes" id="UP000214618"/>
    </source>
</evidence>
<reference evidence="15 16" key="1">
    <citation type="submission" date="2016-10" db="EMBL/GenBank/DDBJ databases">
        <title>The whole genome sequencing and assembly of Bacillus simplex DSM 1321 strain.</title>
        <authorList>
            <person name="Park M.-K."/>
            <person name="Lee Y.-J."/>
            <person name="Yi H."/>
            <person name="Bahn Y.-S."/>
            <person name="Kim J.F."/>
            <person name="Lee D.-W."/>
        </authorList>
    </citation>
    <scope>NUCLEOTIDE SEQUENCE [LARGE SCALE GENOMIC DNA]</scope>
    <source>
        <strain evidence="15 16">DSM 1321</strain>
    </source>
</reference>
<keyword evidence="9 10" id="KW-0961">Cell wall biogenesis/degradation</keyword>
<dbReference type="PANTHER" id="PTHR21015:SF27">
    <property type="entry name" value="UDP-N-ACETYLGLUCOSAMINE--N-ACETYLMURAMYL-(PENTAPEPTIDE) PYROPHOSPHORYL-UNDECAPRENOL N-ACETYLGLUCOSAMINE TRANSFERASE"/>
    <property type="match status" value="1"/>
</dbReference>
<evidence type="ECO:0000256" key="9">
    <source>
        <dbReference type="ARBA" id="ARBA00023316"/>
    </source>
</evidence>
<dbReference type="InterPro" id="IPR007235">
    <property type="entry name" value="Glyco_trans_28_C"/>
</dbReference>
<keyword evidence="2 10" id="KW-0132">Cell division</keyword>
<keyword evidence="3 10" id="KW-0328">Glycosyltransferase</keyword>
<dbReference type="HAMAP" id="MF_00033">
    <property type="entry name" value="MurG"/>
    <property type="match status" value="1"/>
</dbReference>
<evidence type="ECO:0000256" key="2">
    <source>
        <dbReference type="ARBA" id="ARBA00022618"/>
    </source>
</evidence>
<dbReference type="UniPathway" id="UPA00219"/>
<dbReference type="EMBL" id="CP017704">
    <property type="protein sequence ID" value="ASS97618.1"/>
    <property type="molecule type" value="Genomic_DNA"/>
</dbReference>
<dbReference type="PANTHER" id="PTHR21015">
    <property type="entry name" value="UDP-N-ACETYLGLUCOSAMINE--N-ACETYLMURAMYL-(PENTAPEPTIDE) PYROPHOSPHORYL-UNDECAPRENOL N-ACETYLGLUCOSAMINE TRANSFERASE 1"/>
    <property type="match status" value="1"/>
</dbReference>
<evidence type="ECO:0000256" key="10">
    <source>
        <dbReference type="HAMAP-Rule" id="MF_00033"/>
    </source>
</evidence>
<evidence type="ECO:0000259" key="13">
    <source>
        <dbReference type="Pfam" id="PF04101"/>
    </source>
</evidence>
<feature type="transmembrane region" description="Helical" evidence="11">
    <location>
        <begin position="94"/>
        <end position="114"/>
    </location>
</feature>
<dbReference type="GO" id="GO:0051301">
    <property type="term" value="P:cell division"/>
    <property type="evidence" value="ECO:0007669"/>
    <property type="project" value="UniProtKB-KW"/>
</dbReference>
<evidence type="ECO:0000256" key="8">
    <source>
        <dbReference type="ARBA" id="ARBA00023306"/>
    </source>
</evidence>
<feature type="binding site" evidence="10">
    <location>
        <position position="196"/>
    </location>
    <ligand>
        <name>UDP-N-acetyl-alpha-D-glucosamine</name>
        <dbReference type="ChEBI" id="CHEBI:57705"/>
    </ligand>
</feature>